<evidence type="ECO:0000256" key="6">
    <source>
        <dbReference type="ARBA" id="ARBA00022723"/>
    </source>
</evidence>
<dbReference type="PANTHER" id="PTHR43344:SF2">
    <property type="entry name" value="PHOSPHOSERINE PHOSPHATASE"/>
    <property type="match status" value="1"/>
</dbReference>
<dbReference type="AlphaFoldDB" id="G8ZVV3"/>
<evidence type="ECO:0000256" key="7">
    <source>
        <dbReference type="ARBA" id="ARBA00022801"/>
    </source>
</evidence>
<dbReference type="CDD" id="cd07500">
    <property type="entry name" value="HAD_PSP"/>
    <property type="match status" value="1"/>
</dbReference>
<comment type="cofactor">
    <cofactor evidence="1">
        <name>Mg(2+)</name>
        <dbReference type="ChEBI" id="CHEBI:18420"/>
    </cofactor>
</comment>
<keyword evidence="5" id="KW-0028">Amino-acid biosynthesis</keyword>
<dbReference type="EMBL" id="HE616746">
    <property type="protein sequence ID" value="CCE92747.1"/>
    <property type="molecule type" value="Genomic_DNA"/>
</dbReference>
<dbReference type="NCBIfam" id="TIGR00338">
    <property type="entry name" value="serB"/>
    <property type="match status" value="1"/>
</dbReference>
<keyword evidence="8" id="KW-0460">Magnesium</keyword>
<protein>
    <recommendedName>
        <fullName evidence="4">phosphoserine phosphatase</fullName>
        <ecNumber evidence="4">3.1.3.3</ecNumber>
    </recommendedName>
    <alternativeName>
        <fullName evidence="10">O-phosphoserine phosphohydrolase</fullName>
    </alternativeName>
</protein>
<dbReference type="HOGENOM" id="CLU_036368_4_0_1"/>
<evidence type="ECO:0000256" key="11">
    <source>
        <dbReference type="PIRSR" id="PIRSR604469-1"/>
    </source>
</evidence>
<dbReference type="SFLD" id="SFLDF00029">
    <property type="entry name" value="phosphoserine_phosphatase"/>
    <property type="match status" value="1"/>
</dbReference>
<dbReference type="SFLD" id="SFLDS00003">
    <property type="entry name" value="Haloacid_Dehalogenase"/>
    <property type="match status" value="1"/>
</dbReference>
<evidence type="ECO:0000256" key="3">
    <source>
        <dbReference type="ARBA" id="ARBA00009184"/>
    </source>
</evidence>
<dbReference type="Pfam" id="PF00702">
    <property type="entry name" value="Hydrolase"/>
    <property type="match status" value="1"/>
</dbReference>
<dbReference type="InterPro" id="IPR050582">
    <property type="entry name" value="HAD-like_SerB"/>
</dbReference>
<dbReference type="SFLD" id="SFLDG01136">
    <property type="entry name" value="C1.6:_Phosphoserine_Phosphatas"/>
    <property type="match status" value="1"/>
</dbReference>
<evidence type="ECO:0000256" key="8">
    <source>
        <dbReference type="ARBA" id="ARBA00022842"/>
    </source>
</evidence>
<dbReference type="GO" id="GO:0005737">
    <property type="term" value="C:cytoplasm"/>
    <property type="evidence" value="ECO:0007669"/>
    <property type="project" value="TreeGrafter"/>
</dbReference>
<dbReference type="OrthoDB" id="27226at2759"/>
<name>G8ZVV3_TORDE</name>
<gene>
    <name evidence="12" type="primary">TDEL0E05040</name>
    <name evidence="12" type="ORF">TDEL_0E05040</name>
</gene>
<dbReference type="InterPro" id="IPR004469">
    <property type="entry name" value="PSP"/>
</dbReference>
<comment type="similarity">
    <text evidence="3">Belongs to the HAD-like hydrolase superfamily. SerB family.</text>
</comment>
<evidence type="ECO:0000313" key="12">
    <source>
        <dbReference type="EMBL" id="CCE92747.1"/>
    </source>
</evidence>
<feature type="active site" description="Proton donor" evidence="11">
    <location>
        <position position="99"/>
    </location>
</feature>
<organism evidence="12 13">
    <name type="scientific">Torulaspora delbrueckii</name>
    <name type="common">Yeast</name>
    <name type="synonym">Candida colliculosa</name>
    <dbReference type="NCBI Taxonomy" id="4950"/>
    <lineage>
        <taxon>Eukaryota</taxon>
        <taxon>Fungi</taxon>
        <taxon>Dikarya</taxon>
        <taxon>Ascomycota</taxon>
        <taxon>Saccharomycotina</taxon>
        <taxon>Saccharomycetes</taxon>
        <taxon>Saccharomycetales</taxon>
        <taxon>Saccharomycetaceae</taxon>
        <taxon>Torulaspora</taxon>
    </lineage>
</organism>
<dbReference type="GO" id="GO:0036424">
    <property type="term" value="F:L-phosphoserine phosphatase activity"/>
    <property type="evidence" value="ECO:0007669"/>
    <property type="project" value="EnsemblFungi"/>
</dbReference>
<keyword evidence="9" id="KW-0718">Serine biosynthesis</keyword>
<keyword evidence="7" id="KW-0378">Hydrolase</keyword>
<reference evidence="12 13" key="1">
    <citation type="journal article" date="2011" name="Proc. Natl. Acad. Sci. U.S.A.">
        <title>Evolutionary erosion of yeast sex chromosomes by mating-type switching accidents.</title>
        <authorList>
            <person name="Gordon J.L."/>
            <person name="Armisen D."/>
            <person name="Proux-Wera E."/>
            <person name="Oheigeartaigh S.S."/>
            <person name="Byrne K.P."/>
            <person name="Wolfe K.H."/>
        </authorList>
    </citation>
    <scope>NUCLEOTIDE SEQUENCE [LARGE SCALE GENOMIC DNA]</scope>
    <source>
        <strain evidence="13">ATCC 10662 / CBS 1146 / NBRC 0425 / NCYC 2629 / NRRL Y-866</strain>
    </source>
</reference>
<accession>G8ZVV3</accession>
<dbReference type="InParanoid" id="G8ZVV3"/>
<evidence type="ECO:0000256" key="4">
    <source>
        <dbReference type="ARBA" id="ARBA00012640"/>
    </source>
</evidence>
<dbReference type="SFLD" id="SFLDG01129">
    <property type="entry name" value="C1.5:_HAD__Beta-PGM__Phosphata"/>
    <property type="match status" value="1"/>
</dbReference>
<sequence length="303" mass="34044">MIEFVVTCISHDNALQSSKIEEIQERIKSTVSGEFTVVEETKELAPNAYDIYIKSQENISLKQLKDQLRQTIDNYNDVDIIVQLNDAFRHKKLIVFDMDSTLIYQEVIELIAAYANVEDKVREITDRAMNNELDFKQSLRERVKLLKGLEIDRLYDEIKQKLRITEGVPELCKQLQAHGCKLAVLSGGFVPFANYIKEQLNLDFARANVLETDKEGLLTGVTTGVVVDGQCKAETLLQLCQEYGIPQQASCMVGDGGNDLPAMAAAGFGVAWNAKPKVQQLAPAKLNTKSMINLLHVFGYERK</sequence>
<dbReference type="SFLD" id="SFLDG01137">
    <property type="entry name" value="C1.6.1:_Phosphoserine_Phosphat"/>
    <property type="match status" value="1"/>
</dbReference>
<proteinExistence type="inferred from homology"/>
<dbReference type="GO" id="GO:0006564">
    <property type="term" value="P:L-serine biosynthetic process"/>
    <property type="evidence" value="ECO:0007669"/>
    <property type="project" value="UniProtKB-KW"/>
</dbReference>
<dbReference type="RefSeq" id="XP_003681958.1">
    <property type="nucleotide sequence ID" value="XM_003681910.1"/>
</dbReference>
<keyword evidence="13" id="KW-1185">Reference proteome</keyword>
<dbReference type="SUPFAM" id="SSF56784">
    <property type="entry name" value="HAD-like"/>
    <property type="match status" value="1"/>
</dbReference>
<dbReference type="FunCoup" id="G8ZVV3">
    <property type="interactions" value="588"/>
</dbReference>
<evidence type="ECO:0000256" key="10">
    <source>
        <dbReference type="ARBA" id="ARBA00031693"/>
    </source>
</evidence>
<dbReference type="eggNOG" id="KOG1615">
    <property type="taxonomic scope" value="Eukaryota"/>
</dbReference>
<dbReference type="NCBIfam" id="TIGR01488">
    <property type="entry name" value="HAD-SF-IB"/>
    <property type="match status" value="1"/>
</dbReference>
<comment type="pathway">
    <text evidence="2">Amino-acid biosynthesis; L-serine biosynthesis; L-serine from 3-phospho-D-glycerate: step 3/3.</text>
</comment>
<evidence type="ECO:0000256" key="2">
    <source>
        <dbReference type="ARBA" id="ARBA00005135"/>
    </source>
</evidence>
<dbReference type="InterPro" id="IPR036412">
    <property type="entry name" value="HAD-like_sf"/>
</dbReference>
<feature type="active site" description="Nucleophile" evidence="11">
    <location>
        <position position="97"/>
    </location>
</feature>
<dbReference type="EC" id="3.1.3.3" evidence="4"/>
<dbReference type="GeneID" id="11500868"/>
<dbReference type="KEGG" id="tdl:TDEL_0E05040"/>
<dbReference type="Gene3D" id="3.40.50.1000">
    <property type="entry name" value="HAD superfamily/HAD-like"/>
    <property type="match status" value="1"/>
</dbReference>
<evidence type="ECO:0000256" key="9">
    <source>
        <dbReference type="ARBA" id="ARBA00023299"/>
    </source>
</evidence>
<evidence type="ECO:0000256" key="5">
    <source>
        <dbReference type="ARBA" id="ARBA00022605"/>
    </source>
</evidence>
<dbReference type="GO" id="GO:0000287">
    <property type="term" value="F:magnesium ion binding"/>
    <property type="evidence" value="ECO:0007669"/>
    <property type="project" value="TreeGrafter"/>
</dbReference>
<dbReference type="PANTHER" id="PTHR43344">
    <property type="entry name" value="PHOSPHOSERINE PHOSPHATASE"/>
    <property type="match status" value="1"/>
</dbReference>
<evidence type="ECO:0000256" key="1">
    <source>
        <dbReference type="ARBA" id="ARBA00001946"/>
    </source>
</evidence>
<evidence type="ECO:0000313" key="13">
    <source>
        <dbReference type="Proteomes" id="UP000005627"/>
    </source>
</evidence>
<dbReference type="STRING" id="1076872.G8ZVV3"/>
<keyword evidence="6" id="KW-0479">Metal-binding</keyword>
<dbReference type="InterPro" id="IPR023214">
    <property type="entry name" value="HAD_sf"/>
</dbReference>
<dbReference type="Proteomes" id="UP000005627">
    <property type="component" value="Chromosome 5"/>
</dbReference>
<dbReference type="UniPathway" id="UPA00135">
    <property type="reaction ID" value="UER00198"/>
</dbReference>